<keyword evidence="2" id="KW-1185">Reference proteome</keyword>
<dbReference type="EMBL" id="BGPR01000514">
    <property type="protein sequence ID" value="GBM24276.1"/>
    <property type="molecule type" value="Genomic_DNA"/>
</dbReference>
<sequence>MQTTLPSVAVTSDDIQAALDFVHSFLRYDPSARITADVGMQHRFLGRGEFVSSEVDTQRQRTSESSLLSVFNPISNDRKQRTYAKNAGPI</sequence>
<proteinExistence type="predicted"/>
<name>A0A4Y2E7G4_ARAVE</name>
<reference evidence="1 2" key="1">
    <citation type="journal article" date="2019" name="Sci. Rep.">
        <title>Orb-weaving spider Araneus ventricosus genome elucidates the spidroin gene catalogue.</title>
        <authorList>
            <person name="Kono N."/>
            <person name="Nakamura H."/>
            <person name="Ohtoshi R."/>
            <person name="Moran D.A.P."/>
            <person name="Shinohara A."/>
            <person name="Yoshida Y."/>
            <person name="Fujiwara M."/>
            <person name="Mori M."/>
            <person name="Tomita M."/>
            <person name="Arakawa K."/>
        </authorList>
    </citation>
    <scope>NUCLEOTIDE SEQUENCE [LARGE SCALE GENOMIC DNA]</scope>
</reference>
<protein>
    <recommendedName>
        <fullName evidence="3">Protein kinase domain-containing protein</fullName>
    </recommendedName>
</protein>
<evidence type="ECO:0000313" key="2">
    <source>
        <dbReference type="Proteomes" id="UP000499080"/>
    </source>
</evidence>
<organism evidence="1 2">
    <name type="scientific">Araneus ventricosus</name>
    <name type="common">Orbweaver spider</name>
    <name type="synonym">Epeira ventricosa</name>
    <dbReference type="NCBI Taxonomy" id="182803"/>
    <lineage>
        <taxon>Eukaryota</taxon>
        <taxon>Metazoa</taxon>
        <taxon>Ecdysozoa</taxon>
        <taxon>Arthropoda</taxon>
        <taxon>Chelicerata</taxon>
        <taxon>Arachnida</taxon>
        <taxon>Araneae</taxon>
        <taxon>Araneomorphae</taxon>
        <taxon>Entelegynae</taxon>
        <taxon>Araneoidea</taxon>
        <taxon>Araneidae</taxon>
        <taxon>Araneus</taxon>
    </lineage>
</organism>
<evidence type="ECO:0000313" key="1">
    <source>
        <dbReference type="EMBL" id="GBM24276.1"/>
    </source>
</evidence>
<dbReference type="Proteomes" id="UP000499080">
    <property type="component" value="Unassembled WGS sequence"/>
</dbReference>
<dbReference type="AlphaFoldDB" id="A0A4Y2E7G4"/>
<accession>A0A4Y2E7G4</accession>
<comment type="caution">
    <text evidence="1">The sequence shown here is derived from an EMBL/GenBank/DDBJ whole genome shotgun (WGS) entry which is preliminary data.</text>
</comment>
<evidence type="ECO:0008006" key="3">
    <source>
        <dbReference type="Google" id="ProtNLM"/>
    </source>
</evidence>
<gene>
    <name evidence="1" type="ORF">AVEN_22599_1</name>
</gene>